<dbReference type="Proteomes" id="UP000774699">
    <property type="component" value="Unassembled WGS sequence"/>
</dbReference>
<keyword evidence="6 9" id="KW-0030">Aminoacyl-tRNA synthetase</keyword>
<dbReference type="GO" id="GO:0005737">
    <property type="term" value="C:cytoplasm"/>
    <property type="evidence" value="ECO:0007669"/>
    <property type="project" value="TreeGrafter"/>
</dbReference>
<evidence type="ECO:0000256" key="4">
    <source>
        <dbReference type="ARBA" id="ARBA00022840"/>
    </source>
</evidence>
<evidence type="ECO:0000313" key="10">
    <source>
        <dbReference type="EMBL" id="MBM3281939.1"/>
    </source>
</evidence>
<comment type="similarity">
    <text evidence="9">Belongs to the class-I aminoacyl-tRNA synthetase family.</text>
</comment>
<dbReference type="InterPro" id="IPR050489">
    <property type="entry name" value="Tyr-tRNA_synthase"/>
</dbReference>
<name>A0A8T4C617_9ARCH</name>
<dbReference type="NCBIfam" id="NF006330">
    <property type="entry name" value="PRK08560.1"/>
    <property type="match status" value="1"/>
</dbReference>
<dbReference type="AlphaFoldDB" id="A0A8T4C617"/>
<keyword evidence="2 9" id="KW-0436">Ligase</keyword>
<evidence type="ECO:0000256" key="2">
    <source>
        <dbReference type="ARBA" id="ARBA00022598"/>
    </source>
</evidence>
<evidence type="ECO:0000256" key="1">
    <source>
        <dbReference type="ARBA" id="ARBA00013160"/>
    </source>
</evidence>
<dbReference type="SUPFAM" id="SSF52374">
    <property type="entry name" value="Nucleotidylyl transferase"/>
    <property type="match status" value="1"/>
</dbReference>
<dbReference type="PANTHER" id="PTHR46264:SF4">
    <property type="entry name" value="TYROSINE--TRNA LIGASE, CYTOPLASMIC"/>
    <property type="match status" value="1"/>
</dbReference>
<dbReference type="Pfam" id="PF00579">
    <property type="entry name" value="tRNA-synt_1b"/>
    <property type="match status" value="1"/>
</dbReference>
<dbReference type="InterPro" id="IPR002305">
    <property type="entry name" value="aa-tRNA-synth_Ic"/>
</dbReference>
<protein>
    <recommendedName>
        <fullName evidence="1">tyrosine--tRNA ligase</fullName>
        <ecNumber evidence="1">6.1.1.1</ecNumber>
    </recommendedName>
    <alternativeName>
        <fullName evidence="7">Tyrosyl-tRNA synthetase</fullName>
    </alternativeName>
</protein>
<dbReference type="GO" id="GO:0005524">
    <property type="term" value="F:ATP binding"/>
    <property type="evidence" value="ECO:0007669"/>
    <property type="project" value="UniProtKB-KW"/>
</dbReference>
<dbReference type="EMBL" id="VGJJ01000005">
    <property type="protein sequence ID" value="MBM3281939.1"/>
    <property type="molecule type" value="Genomic_DNA"/>
</dbReference>
<sequence length="375" mass="42347">MDAHSRIETLSRGLEEILTLEDLKAAFETGVPLKHYIGFEVSGQPHIGAALKTLYHINNFQNAGVNCSIFLADWHSWINDKLGGDKESIRRVARGYFKECFIAASKVAKADADKISFVLGSDLYHHSDEYWETVIDVAKHTTLARMQRSITIMGRQEGDNLDFAKLVYPAMQVADVYFQQITLMHAGMDQRKAHVVAREVANKLQYHKLVHKNKTLSPIAAHQHLVMGLQKPPVWPIPKEKLSEMRSALKMSKSVQGSAIFLDDSEEEIKKKMNGAFCVEKNIEYNPVLDWAEHLVFPFVKEFSIERPAKFGGNVVYDNYKSLEADFAEGKLHPADLKQGMGHALASILAPARKHLTSEKCKKLKEEFTSLKVTR</sequence>
<evidence type="ECO:0000256" key="3">
    <source>
        <dbReference type="ARBA" id="ARBA00022741"/>
    </source>
</evidence>
<evidence type="ECO:0000256" key="6">
    <source>
        <dbReference type="ARBA" id="ARBA00023146"/>
    </source>
</evidence>
<evidence type="ECO:0000256" key="7">
    <source>
        <dbReference type="ARBA" id="ARBA00033323"/>
    </source>
</evidence>
<dbReference type="GO" id="GO:0004831">
    <property type="term" value="F:tyrosine-tRNA ligase activity"/>
    <property type="evidence" value="ECO:0007669"/>
    <property type="project" value="UniProtKB-EC"/>
</dbReference>
<evidence type="ECO:0000313" key="11">
    <source>
        <dbReference type="Proteomes" id="UP000774699"/>
    </source>
</evidence>
<comment type="catalytic activity">
    <reaction evidence="8">
        <text>tRNA(Tyr) + L-tyrosine + ATP = L-tyrosyl-tRNA(Tyr) + AMP + diphosphate + H(+)</text>
        <dbReference type="Rhea" id="RHEA:10220"/>
        <dbReference type="Rhea" id="RHEA-COMP:9706"/>
        <dbReference type="Rhea" id="RHEA-COMP:9707"/>
        <dbReference type="ChEBI" id="CHEBI:15378"/>
        <dbReference type="ChEBI" id="CHEBI:30616"/>
        <dbReference type="ChEBI" id="CHEBI:33019"/>
        <dbReference type="ChEBI" id="CHEBI:58315"/>
        <dbReference type="ChEBI" id="CHEBI:78442"/>
        <dbReference type="ChEBI" id="CHEBI:78536"/>
        <dbReference type="ChEBI" id="CHEBI:456215"/>
        <dbReference type="EC" id="6.1.1.1"/>
    </reaction>
</comment>
<keyword evidence="5 9" id="KW-0648">Protein biosynthesis</keyword>
<dbReference type="GO" id="GO:0006437">
    <property type="term" value="P:tyrosyl-tRNA aminoacylation"/>
    <property type="evidence" value="ECO:0007669"/>
    <property type="project" value="TreeGrafter"/>
</dbReference>
<evidence type="ECO:0000256" key="5">
    <source>
        <dbReference type="ARBA" id="ARBA00022917"/>
    </source>
</evidence>
<dbReference type="PIRSF" id="PIRSF006588">
    <property type="entry name" value="TyrRS_arch_euk"/>
    <property type="match status" value="1"/>
</dbReference>
<reference evidence="10" key="1">
    <citation type="submission" date="2019-03" db="EMBL/GenBank/DDBJ databases">
        <title>Lake Tanganyika Metagenome-Assembled Genomes (MAGs).</title>
        <authorList>
            <person name="Tran P."/>
        </authorList>
    </citation>
    <scope>NUCLEOTIDE SEQUENCE</scope>
    <source>
        <strain evidence="10">M_DeepCast_50m_m2_156</strain>
    </source>
</reference>
<dbReference type="PANTHER" id="PTHR46264">
    <property type="entry name" value="TYROSINE-TRNA LIGASE"/>
    <property type="match status" value="1"/>
</dbReference>
<dbReference type="InterPro" id="IPR014729">
    <property type="entry name" value="Rossmann-like_a/b/a_fold"/>
</dbReference>
<comment type="caution">
    <text evidence="10">The sequence shown here is derived from an EMBL/GenBank/DDBJ whole genome shotgun (WGS) entry which is preliminary data.</text>
</comment>
<evidence type="ECO:0000256" key="9">
    <source>
        <dbReference type="RuleBase" id="RU363036"/>
    </source>
</evidence>
<keyword evidence="3 9" id="KW-0547">Nucleotide-binding</keyword>
<dbReference type="Gene3D" id="3.40.50.620">
    <property type="entry name" value="HUPs"/>
    <property type="match status" value="1"/>
</dbReference>
<dbReference type="InterPro" id="IPR023617">
    <property type="entry name" value="Tyr-tRNA-ligase_arc/euk-type"/>
</dbReference>
<accession>A0A8T4C617</accession>
<organism evidence="10 11">
    <name type="scientific">Candidatus Iainarchaeum sp</name>
    <dbReference type="NCBI Taxonomy" id="3101447"/>
    <lineage>
        <taxon>Archaea</taxon>
        <taxon>Candidatus Iainarchaeota</taxon>
        <taxon>Candidatus Iainarchaeia</taxon>
        <taxon>Candidatus Iainarchaeales</taxon>
        <taxon>Candidatus Iainarchaeaceae</taxon>
        <taxon>Candidatus Iainarchaeum</taxon>
    </lineage>
</organism>
<keyword evidence="4 9" id="KW-0067">ATP-binding</keyword>
<dbReference type="EC" id="6.1.1.1" evidence="1"/>
<evidence type="ECO:0000256" key="8">
    <source>
        <dbReference type="ARBA" id="ARBA00048248"/>
    </source>
</evidence>
<proteinExistence type="inferred from homology"/>
<gene>
    <name evidence="10" type="ORF">FJY86_01175</name>
</gene>
<dbReference type="Gene3D" id="1.10.240.10">
    <property type="entry name" value="Tyrosyl-Transfer RNA Synthetase"/>
    <property type="match status" value="1"/>
</dbReference>